<dbReference type="PANTHER" id="PTHR23404">
    <property type="entry name" value="MOLYBDOPTERIN SYNTHASE RELATED"/>
    <property type="match status" value="1"/>
</dbReference>
<proteinExistence type="predicted"/>
<dbReference type="EMBL" id="UINC01143647">
    <property type="protein sequence ID" value="SVD32686.1"/>
    <property type="molecule type" value="Genomic_DNA"/>
</dbReference>
<evidence type="ECO:0008006" key="2">
    <source>
        <dbReference type="Google" id="ProtNLM"/>
    </source>
</evidence>
<name>A0A382UEJ4_9ZZZZ</name>
<dbReference type="CDD" id="cd00756">
    <property type="entry name" value="MoaE"/>
    <property type="match status" value="1"/>
</dbReference>
<dbReference type="Pfam" id="PF02391">
    <property type="entry name" value="MoaE"/>
    <property type="match status" value="1"/>
</dbReference>
<dbReference type="GO" id="GO:0006777">
    <property type="term" value="P:Mo-molybdopterin cofactor biosynthetic process"/>
    <property type="evidence" value="ECO:0007669"/>
    <property type="project" value="InterPro"/>
</dbReference>
<sequence length="149" mass="17495">MIKIQKKDFNPQIEIKRLSNSKKDIGAIVSFVGLVRERSKGKRLVSMKIEQYSKMLKKEIAKIEERARNKWKLEDVIIIHRYGLLKPGDRIVLVATASKHRKSAFGSCEFIIDWLKIKAPIWKEERSPSSGLWVKSRRDDFRKATEWKN</sequence>
<gene>
    <name evidence="1" type="ORF">METZ01_LOCUS385540</name>
</gene>
<reference evidence="1" key="1">
    <citation type="submission" date="2018-05" db="EMBL/GenBank/DDBJ databases">
        <authorList>
            <person name="Lanie J.A."/>
            <person name="Ng W.-L."/>
            <person name="Kazmierczak K.M."/>
            <person name="Andrzejewski T.M."/>
            <person name="Davidsen T.M."/>
            <person name="Wayne K.J."/>
            <person name="Tettelin H."/>
            <person name="Glass J.I."/>
            <person name="Rusch D."/>
            <person name="Podicherti R."/>
            <person name="Tsui H.-C.T."/>
            <person name="Winkler M.E."/>
        </authorList>
    </citation>
    <scope>NUCLEOTIDE SEQUENCE</scope>
</reference>
<dbReference type="Gene3D" id="3.90.1170.40">
    <property type="entry name" value="Molybdopterin biosynthesis MoaE subunit"/>
    <property type="match status" value="1"/>
</dbReference>
<dbReference type="InterPro" id="IPR003448">
    <property type="entry name" value="Mopterin_biosynth_MoaE"/>
</dbReference>
<accession>A0A382UEJ4</accession>
<protein>
    <recommendedName>
        <fullName evidence="2">Molybdopterin synthase catalytic subunit</fullName>
    </recommendedName>
</protein>
<dbReference type="AlphaFoldDB" id="A0A382UEJ4"/>
<dbReference type="SUPFAM" id="SSF54690">
    <property type="entry name" value="Molybdopterin synthase subunit MoaE"/>
    <property type="match status" value="1"/>
</dbReference>
<dbReference type="InterPro" id="IPR036563">
    <property type="entry name" value="MoaE_sf"/>
</dbReference>
<evidence type="ECO:0000313" key="1">
    <source>
        <dbReference type="EMBL" id="SVD32686.1"/>
    </source>
</evidence>
<organism evidence="1">
    <name type="scientific">marine metagenome</name>
    <dbReference type="NCBI Taxonomy" id="408172"/>
    <lineage>
        <taxon>unclassified sequences</taxon>
        <taxon>metagenomes</taxon>
        <taxon>ecological metagenomes</taxon>
    </lineage>
</organism>